<gene>
    <name evidence="1" type="ORF">JI435_307210</name>
</gene>
<dbReference type="Proteomes" id="UP000663193">
    <property type="component" value="Chromosome 17"/>
</dbReference>
<dbReference type="OrthoDB" id="3688717at2759"/>
<reference evidence="2" key="1">
    <citation type="journal article" date="2021" name="BMC Genomics">
        <title>Chromosome-level genome assembly and manually-curated proteome of model necrotroph Parastagonospora nodorum Sn15 reveals a genome-wide trove of candidate effector homologs, and redundancy of virulence-related functions within an accessory chromosome.</title>
        <authorList>
            <person name="Bertazzoni S."/>
            <person name="Jones D.A.B."/>
            <person name="Phan H.T."/>
            <person name="Tan K.-C."/>
            <person name="Hane J.K."/>
        </authorList>
    </citation>
    <scope>NUCLEOTIDE SEQUENCE [LARGE SCALE GENOMIC DNA]</scope>
    <source>
        <strain evidence="2">SN15 / ATCC MYA-4574 / FGSC 10173)</strain>
    </source>
</reference>
<dbReference type="AlphaFoldDB" id="A0A7U2I7I8"/>
<keyword evidence="2" id="KW-1185">Reference proteome</keyword>
<proteinExistence type="predicted"/>
<protein>
    <recommendedName>
        <fullName evidence="3">MIF4G domain-containing protein</fullName>
    </recommendedName>
</protein>
<organism evidence="1 2">
    <name type="scientific">Phaeosphaeria nodorum (strain SN15 / ATCC MYA-4574 / FGSC 10173)</name>
    <name type="common">Glume blotch fungus</name>
    <name type="synonym">Parastagonospora nodorum</name>
    <dbReference type="NCBI Taxonomy" id="321614"/>
    <lineage>
        <taxon>Eukaryota</taxon>
        <taxon>Fungi</taxon>
        <taxon>Dikarya</taxon>
        <taxon>Ascomycota</taxon>
        <taxon>Pezizomycotina</taxon>
        <taxon>Dothideomycetes</taxon>
        <taxon>Pleosporomycetidae</taxon>
        <taxon>Pleosporales</taxon>
        <taxon>Pleosporineae</taxon>
        <taxon>Phaeosphaeriaceae</taxon>
        <taxon>Parastagonospora</taxon>
    </lineage>
</organism>
<dbReference type="SUPFAM" id="SSF48371">
    <property type="entry name" value="ARM repeat"/>
    <property type="match status" value="1"/>
</dbReference>
<accession>A0A7U2I7I8</accession>
<evidence type="ECO:0000313" key="2">
    <source>
        <dbReference type="Proteomes" id="UP000663193"/>
    </source>
</evidence>
<sequence>MLATTIDPELSAPHLPLSGALLVLNEMTSMCQAEFQRMVSEPNWNRGLLNFLGQLCTMGKITSTTPGIVLHILDNLILSASLADHENFDHLMSFLMHAGPYLDSHAQHRTRLTVRLQQLRQRLQSLSVSSWLAIEVLLYLRARGWQKEASQDNSLSAQ</sequence>
<dbReference type="Gene3D" id="1.25.40.180">
    <property type="match status" value="1"/>
</dbReference>
<name>A0A7U2I7I8_PHANO</name>
<evidence type="ECO:0000313" key="1">
    <source>
        <dbReference type="EMBL" id="QRD04834.1"/>
    </source>
</evidence>
<dbReference type="InterPro" id="IPR016024">
    <property type="entry name" value="ARM-type_fold"/>
</dbReference>
<dbReference type="VEuPathDB" id="FungiDB:JI435_307210"/>
<dbReference type="EMBL" id="CP069039">
    <property type="protein sequence ID" value="QRD04834.1"/>
    <property type="molecule type" value="Genomic_DNA"/>
</dbReference>
<evidence type="ECO:0008006" key="3">
    <source>
        <dbReference type="Google" id="ProtNLM"/>
    </source>
</evidence>